<comment type="cofactor">
    <cofactor evidence="1">
        <name>Mg(2+)</name>
        <dbReference type="ChEBI" id="CHEBI:18420"/>
    </cofactor>
</comment>
<evidence type="ECO:0000256" key="2">
    <source>
        <dbReference type="ARBA" id="ARBA00009747"/>
    </source>
</evidence>
<evidence type="ECO:0000256" key="6">
    <source>
        <dbReference type="ARBA" id="ARBA00022741"/>
    </source>
</evidence>
<accession>R7Q9L8</accession>
<keyword evidence="12" id="KW-1185">Reference proteome</keyword>
<dbReference type="OrthoDB" id="10254721at2759"/>
<protein>
    <recommendedName>
        <fullName evidence="9">Selenoprotein O</fullName>
    </recommendedName>
</protein>
<evidence type="ECO:0000256" key="7">
    <source>
        <dbReference type="ARBA" id="ARBA00022840"/>
    </source>
</evidence>
<evidence type="ECO:0000256" key="1">
    <source>
        <dbReference type="ARBA" id="ARBA00001946"/>
    </source>
</evidence>
<dbReference type="Gramene" id="CDF34754">
    <property type="protein sequence ID" value="CDF34754"/>
    <property type="gene ID" value="CHC_T00003669001"/>
</dbReference>
<dbReference type="KEGG" id="ccp:CHC_T00003669001"/>
<keyword evidence="6" id="KW-0547">Nucleotide-binding</keyword>
<evidence type="ECO:0000313" key="11">
    <source>
        <dbReference type="EMBL" id="CDF34754.1"/>
    </source>
</evidence>
<keyword evidence="4" id="KW-0548">Nucleotidyltransferase</keyword>
<evidence type="ECO:0000256" key="8">
    <source>
        <dbReference type="ARBA" id="ARBA00022842"/>
    </source>
</evidence>
<comment type="similarity">
    <text evidence="2">Belongs to the SELO family.</text>
</comment>
<dbReference type="GO" id="GO:0046872">
    <property type="term" value="F:metal ion binding"/>
    <property type="evidence" value="ECO:0007669"/>
    <property type="project" value="UniProtKB-KW"/>
</dbReference>
<evidence type="ECO:0000313" key="12">
    <source>
        <dbReference type="Proteomes" id="UP000012073"/>
    </source>
</evidence>
<organism evidence="11 12">
    <name type="scientific">Chondrus crispus</name>
    <name type="common">Carrageen Irish moss</name>
    <name type="synonym">Polymorpha crispa</name>
    <dbReference type="NCBI Taxonomy" id="2769"/>
    <lineage>
        <taxon>Eukaryota</taxon>
        <taxon>Rhodophyta</taxon>
        <taxon>Florideophyceae</taxon>
        <taxon>Rhodymeniophycidae</taxon>
        <taxon>Gigartinales</taxon>
        <taxon>Gigartinaceae</taxon>
        <taxon>Chondrus</taxon>
    </lineage>
</organism>
<reference evidence="12" key="1">
    <citation type="journal article" date="2013" name="Proc. Natl. Acad. Sci. U.S.A.">
        <title>Genome structure and metabolic features in the red seaweed Chondrus crispus shed light on evolution of the Archaeplastida.</title>
        <authorList>
            <person name="Collen J."/>
            <person name="Porcel B."/>
            <person name="Carre W."/>
            <person name="Ball S.G."/>
            <person name="Chaparro C."/>
            <person name="Tonon T."/>
            <person name="Barbeyron T."/>
            <person name="Michel G."/>
            <person name="Noel B."/>
            <person name="Valentin K."/>
            <person name="Elias M."/>
            <person name="Artiguenave F."/>
            <person name="Arun A."/>
            <person name="Aury J.M."/>
            <person name="Barbosa-Neto J.F."/>
            <person name="Bothwell J.H."/>
            <person name="Bouget F.Y."/>
            <person name="Brillet L."/>
            <person name="Cabello-Hurtado F."/>
            <person name="Capella-Gutierrez S."/>
            <person name="Charrier B."/>
            <person name="Cladiere L."/>
            <person name="Cock J.M."/>
            <person name="Coelho S.M."/>
            <person name="Colleoni C."/>
            <person name="Czjzek M."/>
            <person name="Da Silva C."/>
            <person name="Delage L."/>
            <person name="Denoeud F."/>
            <person name="Deschamps P."/>
            <person name="Dittami S.M."/>
            <person name="Gabaldon T."/>
            <person name="Gachon C.M."/>
            <person name="Groisillier A."/>
            <person name="Herve C."/>
            <person name="Jabbari K."/>
            <person name="Katinka M."/>
            <person name="Kloareg B."/>
            <person name="Kowalczyk N."/>
            <person name="Labadie K."/>
            <person name="Leblanc C."/>
            <person name="Lopez P.J."/>
            <person name="McLachlan D.H."/>
            <person name="Meslet-Cladiere L."/>
            <person name="Moustafa A."/>
            <person name="Nehr Z."/>
            <person name="Nyvall Collen P."/>
            <person name="Panaud O."/>
            <person name="Partensky F."/>
            <person name="Poulain J."/>
            <person name="Rensing S.A."/>
            <person name="Rousvoal S."/>
            <person name="Samson G."/>
            <person name="Symeonidi A."/>
            <person name="Weissenbach J."/>
            <person name="Zambounis A."/>
            <person name="Wincker P."/>
            <person name="Boyen C."/>
        </authorList>
    </citation>
    <scope>NUCLEOTIDE SEQUENCE [LARGE SCALE GENOMIC DNA]</scope>
    <source>
        <strain evidence="12">cv. Stackhouse</strain>
    </source>
</reference>
<name>R7Q9L8_CHOCR</name>
<dbReference type="STRING" id="2769.R7Q9L8"/>
<evidence type="ECO:0000256" key="4">
    <source>
        <dbReference type="ARBA" id="ARBA00022695"/>
    </source>
</evidence>
<dbReference type="PhylomeDB" id="R7Q9L8"/>
<dbReference type="GO" id="GO:0005524">
    <property type="term" value="F:ATP binding"/>
    <property type="evidence" value="ECO:0007669"/>
    <property type="project" value="UniProtKB-KW"/>
</dbReference>
<dbReference type="NCBIfam" id="NF000658">
    <property type="entry name" value="PRK00029.1"/>
    <property type="match status" value="1"/>
</dbReference>
<keyword evidence="3" id="KW-0808">Transferase</keyword>
<feature type="compositionally biased region" description="Low complexity" evidence="10">
    <location>
        <begin position="31"/>
        <end position="49"/>
    </location>
</feature>
<dbReference type="HAMAP" id="MF_00692">
    <property type="entry name" value="SelO"/>
    <property type="match status" value="1"/>
</dbReference>
<dbReference type="Pfam" id="PF02696">
    <property type="entry name" value="SelO"/>
    <property type="match status" value="1"/>
</dbReference>
<keyword evidence="7" id="KW-0067">ATP-binding</keyword>
<dbReference type="AlphaFoldDB" id="R7Q9L8"/>
<evidence type="ECO:0000256" key="9">
    <source>
        <dbReference type="ARBA" id="ARBA00031547"/>
    </source>
</evidence>
<dbReference type="PANTHER" id="PTHR32057">
    <property type="entry name" value="PROTEIN ADENYLYLTRANSFERASE SELO, MITOCHONDRIAL"/>
    <property type="match status" value="1"/>
</dbReference>
<dbReference type="RefSeq" id="XP_005714573.1">
    <property type="nucleotide sequence ID" value="XM_005714516.1"/>
</dbReference>
<dbReference type="EMBL" id="HG001706">
    <property type="protein sequence ID" value="CDF34754.1"/>
    <property type="molecule type" value="Genomic_DNA"/>
</dbReference>
<dbReference type="GO" id="GO:0009534">
    <property type="term" value="C:chloroplast thylakoid"/>
    <property type="evidence" value="ECO:0007669"/>
    <property type="project" value="TreeGrafter"/>
</dbReference>
<gene>
    <name evidence="11" type="ORF">CHC_T00003669001</name>
</gene>
<dbReference type="Proteomes" id="UP000012073">
    <property type="component" value="Unassembled WGS sequence"/>
</dbReference>
<keyword evidence="5" id="KW-0479">Metal-binding</keyword>
<evidence type="ECO:0000256" key="3">
    <source>
        <dbReference type="ARBA" id="ARBA00022679"/>
    </source>
</evidence>
<dbReference type="InterPro" id="IPR003846">
    <property type="entry name" value="SelO"/>
</dbReference>
<keyword evidence="8" id="KW-0460">Magnesium</keyword>
<proteinExistence type="inferred from homology"/>
<evidence type="ECO:0000256" key="5">
    <source>
        <dbReference type="ARBA" id="ARBA00022723"/>
    </source>
</evidence>
<dbReference type="GO" id="GO:0070733">
    <property type="term" value="F:AMPylase activity"/>
    <property type="evidence" value="ECO:0007669"/>
    <property type="project" value="TreeGrafter"/>
</dbReference>
<dbReference type="OMA" id="VINGKRW"/>
<dbReference type="PANTHER" id="PTHR32057:SF14">
    <property type="entry name" value="PROTEIN ADENYLYLTRANSFERASE SELO, MITOCHONDRIAL"/>
    <property type="match status" value="1"/>
</dbReference>
<sequence length="613" mass="68260">MHLARGCRTGAKTALFLHAPLPFIRPRTSLPSATRPRMTSTTPATPASTASSIGIASLNFVSTFTERLPRDPEASNEIRQVFNAAFSYVDPTDPAKDGMQDIWRQALEAGQVRSGERGEPELEKALIAWSPACAKLFGLEDGYPEAEECSDVVEVLGGFGKQWPGMRSYAMCYGGHQFGYWAGQLGDGRAISMGEYENASGERWEIQLKGAGKTPYSRSADGRAVLRSSVREFLCSEAMHFLGVPTTRALSLVGTGAGVIRDMFYQGSPQMEPGAVVARVAPSFLRLGNFQLATYRQDTELLKETADYAIEYHYPEFNDLTERISKEKPNKYSMFVGEVAKRNAKMVAMWQAVGFVHGVMNTDNFSILGLTIDYGPYGYLDQYDPTYTPNTTDIPGRRYKFEAQPSVAQWNIMQFAKAMIPLCGVEQMEKVMKEFEGIYEAEYHGIMAKKLGLSKIDGPGDVALLEEFHDRMADSKADFTNTWRNLSKISVQSSTEECREWCSSLSLNTDESTGELWMDWLTKYKARLDADGSVTSEGERVRTMNGVNPVYILRNYMAQAAIEKAEKGDYDEVRQLYELLKKPYTEQEGMSGYIARPPAWASRKGVCVNSCSS</sequence>
<feature type="region of interest" description="Disordered" evidence="10">
    <location>
        <begin position="27"/>
        <end position="49"/>
    </location>
</feature>
<dbReference type="GeneID" id="17322284"/>
<evidence type="ECO:0000256" key="10">
    <source>
        <dbReference type="SAM" id="MobiDB-lite"/>
    </source>
</evidence>